<gene>
    <name evidence="5" type="ORF">ACFPTP_14275</name>
</gene>
<feature type="domain" description="DnaB/C C-terminal" evidence="3">
    <location>
        <begin position="308"/>
        <end position="379"/>
    </location>
</feature>
<comment type="similarity">
    <text evidence="1">Belongs to the DnaB/DnaD family.</text>
</comment>
<evidence type="ECO:0000256" key="2">
    <source>
        <dbReference type="SAM" id="MobiDB-lite"/>
    </source>
</evidence>
<feature type="region of interest" description="Disordered" evidence="2">
    <location>
        <begin position="391"/>
        <end position="437"/>
    </location>
</feature>
<reference evidence="6" key="1">
    <citation type="journal article" date="2019" name="Int. J. Syst. Evol. Microbiol.">
        <title>The Global Catalogue of Microorganisms (GCM) 10K type strain sequencing project: providing services to taxonomists for standard genome sequencing and annotation.</title>
        <authorList>
            <consortium name="The Broad Institute Genomics Platform"/>
            <consortium name="The Broad Institute Genome Sequencing Center for Infectious Disease"/>
            <person name="Wu L."/>
            <person name="Ma J."/>
        </authorList>
    </citation>
    <scope>NUCLEOTIDE SEQUENCE [LARGE SCALE GENOMIC DNA]</scope>
    <source>
        <strain evidence="6">KACC 11299</strain>
    </source>
</reference>
<dbReference type="Proteomes" id="UP001596071">
    <property type="component" value="Unassembled WGS sequence"/>
</dbReference>
<feature type="compositionally biased region" description="Basic and acidic residues" evidence="2">
    <location>
        <begin position="406"/>
        <end position="424"/>
    </location>
</feature>
<dbReference type="Pfam" id="PF07261">
    <property type="entry name" value="DnaB_2"/>
    <property type="match status" value="1"/>
</dbReference>
<sequence>MLYQELQPVDTFTIKLSHPFSDYDRQLLTLFYQPLIGPDAMSLFMSLWADAEREKEIEFNHYYLMNLLTMPLVKVFEARISLEAIGLLRTYCKQEDQDRAFCYELLQPMDAKSFFEDPLLSTFLFSKIGEQAYRSLRARFAVDDPLDEQYKEISRTFLDVFKPIRYNASEGMEEGGQLKGRNESTGIPFAYSDFDFNLFRAGLSEQMVPKSALATVSNELIEKLAFLYSLTPLDMQKVVMMALDGNTMKIQEDRLRKAAVDYYKMNISQTAPSIEKVFTKQPAIPIEEPKSREDKFIFYMENTTPREMLKDYTGNEPLPVDVQLAERLVTVHGFPVGVVNVLLHYIIIRNDGKITKNYAERIASHWANNKIATAKQAMEISRKEHDQYIKWQNEGSKKKPASRKPTRVEKVPEWFYKTDDEKEQQPSADLEPPIDEERKRLLQEKLNAISSGVK</sequence>
<keyword evidence="6" id="KW-1185">Reference proteome</keyword>
<evidence type="ECO:0000313" key="6">
    <source>
        <dbReference type="Proteomes" id="UP001596071"/>
    </source>
</evidence>
<feature type="domain" description="Replicative helicase loading/DNA remodeling protein DnaB N-terminal winged helix" evidence="4">
    <location>
        <begin position="7"/>
        <end position="257"/>
    </location>
</feature>
<dbReference type="InterPro" id="IPR006343">
    <property type="entry name" value="DnaB/C_C"/>
</dbReference>
<comment type="caution">
    <text evidence="5">The sequence shown here is derived from an EMBL/GenBank/DDBJ whole genome shotgun (WGS) entry which is preliminary data.</text>
</comment>
<name>A0ABW0TZA7_9BACL</name>
<evidence type="ECO:0000259" key="4">
    <source>
        <dbReference type="Pfam" id="PF25888"/>
    </source>
</evidence>
<evidence type="ECO:0000313" key="5">
    <source>
        <dbReference type="EMBL" id="MFC5604394.1"/>
    </source>
</evidence>
<organism evidence="5 6">
    <name type="scientific">Sporosarcina koreensis</name>
    <dbReference type="NCBI Taxonomy" id="334735"/>
    <lineage>
        <taxon>Bacteria</taxon>
        <taxon>Bacillati</taxon>
        <taxon>Bacillota</taxon>
        <taxon>Bacilli</taxon>
        <taxon>Bacillales</taxon>
        <taxon>Caryophanaceae</taxon>
        <taxon>Sporosarcina</taxon>
    </lineage>
</organism>
<evidence type="ECO:0000256" key="1">
    <source>
        <dbReference type="ARBA" id="ARBA00093462"/>
    </source>
</evidence>
<dbReference type="Pfam" id="PF25888">
    <property type="entry name" value="WHD_DnaB"/>
    <property type="match status" value="1"/>
</dbReference>
<evidence type="ECO:0000259" key="3">
    <source>
        <dbReference type="Pfam" id="PF07261"/>
    </source>
</evidence>
<dbReference type="InterPro" id="IPR058660">
    <property type="entry name" value="WHD_DnaB"/>
</dbReference>
<dbReference type="EMBL" id="JBHSNP010000028">
    <property type="protein sequence ID" value="MFC5604394.1"/>
    <property type="molecule type" value="Genomic_DNA"/>
</dbReference>
<proteinExistence type="inferred from homology"/>
<protein>
    <submittedName>
        <fullName evidence="5">Replication initiation and membrane attachment family protein</fullName>
    </submittedName>
</protein>
<dbReference type="RefSeq" id="WP_381446129.1">
    <property type="nucleotide sequence ID" value="NZ_JBHSNP010000028.1"/>
</dbReference>
<accession>A0ABW0TZA7</accession>